<comment type="pathway">
    <text evidence="1">Mycotoxin biosynthesis.</text>
</comment>
<dbReference type="EMBL" id="KL648556">
    <property type="protein sequence ID" value="KEY68920.1"/>
    <property type="molecule type" value="Genomic_DNA"/>
</dbReference>
<dbReference type="SUPFAM" id="SSF50129">
    <property type="entry name" value="GroES-like"/>
    <property type="match status" value="1"/>
</dbReference>
<reference evidence="6 7" key="1">
    <citation type="journal article" date="2014" name="BMC Genomics">
        <title>Comparative genome sequencing reveals chemotype-specific gene clusters in the toxigenic black mold Stachybotrys.</title>
        <authorList>
            <person name="Semeiks J."/>
            <person name="Borek D."/>
            <person name="Otwinowski Z."/>
            <person name="Grishin N.V."/>
        </authorList>
    </citation>
    <scope>NUCLEOTIDE SEQUENCE [LARGE SCALE GENOMIC DNA]</scope>
    <source>
        <strain evidence="7">CBS 109288 / IBT 7711</strain>
    </source>
</reference>
<dbReference type="FunFam" id="3.40.50.720:FF:000121">
    <property type="entry name" value="Prostaglandin reductase 2"/>
    <property type="match status" value="1"/>
</dbReference>
<evidence type="ECO:0000256" key="1">
    <source>
        <dbReference type="ARBA" id="ARBA00004685"/>
    </source>
</evidence>
<protein>
    <recommendedName>
        <fullName evidence="3">Dehydrogenase FUB6</fullName>
    </recommendedName>
    <alternativeName>
        <fullName evidence="4">Fusaric acid biosynthesis protein 6</fullName>
    </alternativeName>
</protein>
<dbReference type="InterPro" id="IPR013149">
    <property type="entry name" value="ADH-like_C"/>
</dbReference>
<dbReference type="Proteomes" id="UP000028045">
    <property type="component" value="Unassembled WGS sequence"/>
</dbReference>
<feature type="domain" description="Enoyl reductase (ER)" evidence="5">
    <location>
        <begin position="22"/>
        <end position="365"/>
    </location>
</feature>
<name>A0A084AUE1_STACB</name>
<dbReference type="Pfam" id="PF00107">
    <property type="entry name" value="ADH_zinc_N"/>
    <property type="match status" value="1"/>
</dbReference>
<dbReference type="SMART" id="SM00829">
    <property type="entry name" value="PKS_ER"/>
    <property type="match status" value="1"/>
</dbReference>
<gene>
    <name evidence="6" type="ORF">S7711_03849</name>
</gene>
<dbReference type="SUPFAM" id="SSF51735">
    <property type="entry name" value="NAD(P)-binding Rossmann-fold domains"/>
    <property type="match status" value="1"/>
</dbReference>
<dbReference type="InterPro" id="IPR036291">
    <property type="entry name" value="NAD(P)-bd_dom_sf"/>
</dbReference>
<evidence type="ECO:0000256" key="2">
    <source>
        <dbReference type="ARBA" id="ARBA00023002"/>
    </source>
</evidence>
<dbReference type="HOGENOM" id="CLU_026673_29_1_1"/>
<dbReference type="InterPro" id="IPR020843">
    <property type="entry name" value="ER"/>
</dbReference>
<dbReference type="AlphaFoldDB" id="A0A084AUE1"/>
<dbReference type="OrthoDB" id="809632at2759"/>
<dbReference type="CDD" id="cd05288">
    <property type="entry name" value="PGDH"/>
    <property type="match status" value="1"/>
</dbReference>
<accession>A0A084AUE1</accession>
<dbReference type="InterPro" id="IPR011032">
    <property type="entry name" value="GroES-like_sf"/>
</dbReference>
<evidence type="ECO:0000313" key="6">
    <source>
        <dbReference type="EMBL" id="KEY68920.1"/>
    </source>
</evidence>
<evidence type="ECO:0000256" key="3">
    <source>
        <dbReference type="ARBA" id="ARBA00069006"/>
    </source>
</evidence>
<keyword evidence="7" id="KW-1185">Reference proteome</keyword>
<dbReference type="PANTHER" id="PTHR43205">
    <property type="entry name" value="PROSTAGLANDIN REDUCTASE"/>
    <property type="match status" value="1"/>
</dbReference>
<dbReference type="Gene3D" id="3.90.180.10">
    <property type="entry name" value="Medium-chain alcohol dehydrogenases, catalytic domain"/>
    <property type="match status" value="1"/>
</dbReference>
<dbReference type="Pfam" id="PF16884">
    <property type="entry name" value="ADH_N_2"/>
    <property type="match status" value="1"/>
</dbReference>
<dbReference type="InterPro" id="IPR045010">
    <property type="entry name" value="MDR_fam"/>
</dbReference>
<evidence type="ECO:0000313" key="7">
    <source>
        <dbReference type="Proteomes" id="UP000028045"/>
    </source>
</evidence>
<dbReference type="InterPro" id="IPR041694">
    <property type="entry name" value="ADH_N_2"/>
</dbReference>
<evidence type="ECO:0000256" key="4">
    <source>
        <dbReference type="ARBA" id="ARBA00083301"/>
    </source>
</evidence>
<organism evidence="6 7">
    <name type="scientific">Stachybotrys chartarum (strain CBS 109288 / IBT 7711)</name>
    <name type="common">Toxic black mold</name>
    <name type="synonym">Stilbospora chartarum</name>
    <dbReference type="NCBI Taxonomy" id="1280523"/>
    <lineage>
        <taxon>Eukaryota</taxon>
        <taxon>Fungi</taxon>
        <taxon>Dikarya</taxon>
        <taxon>Ascomycota</taxon>
        <taxon>Pezizomycotina</taxon>
        <taxon>Sordariomycetes</taxon>
        <taxon>Hypocreomycetidae</taxon>
        <taxon>Hypocreales</taxon>
        <taxon>Stachybotryaceae</taxon>
        <taxon>Stachybotrys</taxon>
    </lineage>
</organism>
<evidence type="ECO:0000259" key="5">
    <source>
        <dbReference type="SMART" id="SM00829"/>
    </source>
</evidence>
<proteinExistence type="predicted"/>
<dbReference type="Gene3D" id="3.40.50.720">
    <property type="entry name" value="NAD(P)-binding Rossmann-like Domain"/>
    <property type="match status" value="1"/>
</dbReference>
<sequence>MASTPNKTLVYKKVPAQFVVPGEHLSVEDRPINLAEPPPEGGLVVRVLWASLDPHIRTNMRNPSISSYTPALEIDNPVINGTVSRVLASDNDSFKIGELVLAFVPVAEYARVPRKVRPAVRKIYNPFGFELGHFLGALGVPGLTAYSSFYKIGRPKAGETIFISSAAGGVGQVVGQLAKREGLRVIGSVGSAEKLQFITQELGFNGGFVYKDESAREALERLTPGGIDIYFDNVGGHHLEAALSSLKPLGRVIVCGMQGASISLEINIYASFPQISTYNSLAEQADSDPIHGLVQVVSKQLIIQGFLVANPDFGPAYAKEHQLVVQKAMAEGTFKTKLCVTEGIDSAPQAFVDMLRGANFGKPIVKISDDSNPFAETSSL</sequence>
<keyword evidence="2" id="KW-0560">Oxidoreductase</keyword>
<dbReference type="PANTHER" id="PTHR43205:SF7">
    <property type="entry name" value="PROSTAGLANDIN REDUCTASE 1"/>
    <property type="match status" value="1"/>
</dbReference>
<dbReference type="GO" id="GO:0016628">
    <property type="term" value="F:oxidoreductase activity, acting on the CH-CH group of donors, NAD or NADP as acceptor"/>
    <property type="evidence" value="ECO:0007669"/>
    <property type="project" value="InterPro"/>
</dbReference>